<dbReference type="Proteomes" id="UP000000556">
    <property type="component" value="Chromosome"/>
</dbReference>
<evidence type="ECO:0000256" key="7">
    <source>
        <dbReference type="ARBA" id="ARBA00022989"/>
    </source>
</evidence>
<dbReference type="InterPro" id="IPR033479">
    <property type="entry name" value="dCache_1"/>
</dbReference>
<comment type="cofactor">
    <cofactor evidence="1">
        <name>Mg(2+)</name>
        <dbReference type="ChEBI" id="CHEBI:18420"/>
    </cofactor>
</comment>
<evidence type="ECO:0000256" key="4">
    <source>
        <dbReference type="ARBA" id="ARBA00012528"/>
    </source>
</evidence>
<feature type="domain" description="GGDEF" evidence="10">
    <location>
        <begin position="415"/>
        <end position="544"/>
    </location>
</feature>
<dbReference type="SUPFAM" id="SSF55073">
    <property type="entry name" value="Nucleotide cyclase"/>
    <property type="match status" value="1"/>
</dbReference>
<evidence type="ECO:0000256" key="5">
    <source>
        <dbReference type="ARBA" id="ARBA00022475"/>
    </source>
</evidence>
<evidence type="ECO:0000256" key="9">
    <source>
        <dbReference type="SAM" id="Phobius"/>
    </source>
</evidence>
<dbReference type="PATRIC" id="fig|160488.4.peg.2556"/>
<dbReference type="Gene3D" id="3.30.450.20">
    <property type="entry name" value="PAS domain"/>
    <property type="match status" value="1"/>
</dbReference>
<dbReference type="InterPro" id="IPR029151">
    <property type="entry name" value="Sensor-like_sf"/>
</dbReference>
<dbReference type="SUPFAM" id="SSF103190">
    <property type="entry name" value="Sensory domain-like"/>
    <property type="match status" value="2"/>
</dbReference>
<dbReference type="PROSITE" id="PS50887">
    <property type="entry name" value="GGDEF"/>
    <property type="match status" value="1"/>
</dbReference>
<gene>
    <name evidence="11" type="ordered locus">PP_2413</name>
</gene>
<reference evidence="11 12" key="1">
    <citation type="journal article" date="2002" name="Environ. Microbiol.">
        <title>Complete genome sequence and comparative analysis of the metabolically versatile Pseudomonas putida KT2440.</title>
        <authorList>
            <person name="Nelson K.E."/>
            <person name="Weinel C."/>
            <person name="Paulsen I.T."/>
            <person name="Dodson R.J."/>
            <person name="Hilbert H."/>
            <person name="Martins dos Santos V.A."/>
            <person name="Fouts D.E."/>
            <person name="Gill S.R."/>
            <person name="Pop M."/>
            <person name="Holmes M."/>
            <person name="Brinkac L."/>
            <person name="Beanan M."/>
            <person name="DeBoy R.T."/>
            <person name="Daugherty S."/>
            <person name="Kolonay J."/>
            <person name="Madupu R."/>
            <person name="Nelson W."/>
            <person name="White O."/>
            <person name="Peterson J."/>
            <person name="Khouri H."/>
            <person name="Hance I."/>
            <person name="Chris Lee P."/>
            <person name="Holtzapple E."/>
            <person name="Scanlan D."/>
            <person name="Tran K."/>
            <person name="Moazzez A."/>
            <person name="Utterback T."/>
            <person name="Rizzo M."/>
            <person name="Lee K."/>
            <person name="Kosack D."/>
            <person name="Moestl D."/>
            <person name="Wedler H."/>
            <person name="Lauber J."/>
            <person name="Stjepandic D."/>
            <person name="Hoheisel J."/>
            <person name="Straetz M."/>
            <person name="Heim S."/>
            <person name="Kiewitz C."/>
            <person name="Eisen J.A."/>
            <person name="Timmis K.N."/>
            <person name="Dusterhoft A."/>
            <person name="Tummler B."/>
            <person name="Fraser C.M."/>
        </authorList>
    </citation>
    <scope>NUCLEOTIDE SEQUENCE [LARGE SCALE GENOMIC DNA]</scope>
    <source>
        <strain evidence="12">ATCC 47054 / DSM 6125 / CFBP 8728 / NCIMB 11950 / KT2440</strain>
    </source>
</reference>
<dbReference type="AlphaFoldDB" id="Q88K78"/>
<keyword evidence="5" id="KW-1003">Cell membrane</keyword>
<dbReference type="Pfam" id="PF02743">
    <property type="entry name" value="dCache_1"/>
    <property type="match status" value="1"/>
</dbReference>
<dbReference type="GO" id="GO:0052621">
    <property type="term" value="F:diguanylate cyclase activity"/>
    <property type="evidence" value="ECO:0007669"/>
    <property type="project" value="UniProtKB-EC"/>
</dbReference>
<evidence type="ECO:0000256" key="6">
    <source>
        <dbReference type="ARBA" id="ARBA00022692"/>
    </source>
</evidence>
<dbReference type="STRING" id="160488.PP_2413"/>
<dbReference type="CDD" id="cd01949">
    <property type="entry name" value="GGDEF"/>
    <property type="match status" value="1"/>
</dbReference>
<protein>
    <recommendedName>
        <fullName evidence="4">diguanylate cyclase</fullName>
        <ecNumber evidence="4">2.7.7.65</ecNumber>
    </recommendedName>
</protein>
<dbReference type="Gene3D" id="3.30.70.270">
    <property type="match status" value="1"/>
</dbReference>
<dbReference type="FunFam" id="3.30.70.270:FF:000001">
    <property type="entry name" value="Diguanylate cyclase domain protein"/>
    <property type="match status" value="1"/>
</dbReference>
<keyword evidence="7 9" id="KW-1133">Transmembrane helix</keyword>
<dbReference type="InterPro" id="IPR043128">
    <property type="entry name" value="Rev_trsase/Diguanyl_cyclase"/>
</dbReference>
<dbReference type="BioCyc" id="PPUT160488:G1G01-2576-MONOMER"/>
<dbReference type="PANTHER" id="PTHR45138:SF24">
    <property type="entry name" value="DIGUANYLATE CYCLASE DGCC-RELATED"/>
    <property type="match status" value="1"/>
</dbReference>
<dbReference type="Pfam" id="PF00990">
    <property type="entry name" value="GGDEF"/>
    <property type="match status" value="1"/>
</dbReference>
<dbReference type="PaxDb" id="160488-PP_2413"/>
<dbReference type="HOGENOM" id="CLU_000445_134_6_6"/>
<dbReference type="PANTHER" id="PTHR45138">
    <property type="entry name" value="REGULATORY COMPONENTS OF SENSORY TRANSDUCTION SYSTEM"/>
    <property type="match status" value="1"/>
</dbReference>
<dbReference type="KEGG" id="ppu:PP_2413"/>
<sequence>MSTAGQGNFRSAALYDHPRSGLTHTKHGLRLDLRTLILVLCALTAVVMLCASYFASYRVQRQLLIDNALEANRVYATKLASITETFIGNALQQLMFSASVQSRQLSDAAALQVESDRVLGQSMAFNSTFVIDANGVLLAVSPAPLRHLVGTHVQSPGALEALHERRPLVSTPYLSAADNLVVALSQPIFDRDGRYLGYVGGSLYLRERNILNSLLGEHFYKDGSYLYVVDRNRRLLYHPHSERVGTVVEGNALIDQMATLDSGTRQLTNSLGVEMLAGFATVPSAGWGVVAQQPLVQTVAPLHHLVLNVIASSAPLALVGSLLLWWLARTIARPLWKLAAGARTMDRAGTAEHLHQVRAWYFEAAELKRALLFSLNLLQERIGRLNRDAQTDPLTGLGNRRSLEISLSLLEAEKREFAAIALDIDHFKRINDSHGHDVGDQVLRQLAELMRRCCREGDLLCRTGGEEFLILLPGATLNVAAAVAERLRVTVQEMPVESVGAVTISLGVTHWDGETHGEPMSALGEADRALYRAKQEGRNRVAFA</sequence>
<accession>Q88K78</accession>
<dbReference type="eggNOG" id="COG3706">
    <property type="taxonomic scope" value="Bacteria"/>
</dbReference>
<keyword evidence="6 9" id="KW-0812">Transmembrane</keyword>
<dbReference type="GO" id="GO:0043709">
    <property type="term" value="P:cell adhesion involved in single-species biofilm formation"/>
    <property type="evidence" value="ECO:0007669"/>
    <property type="project" value="TreeGrafter"/>
</dbReference>
<evidence type="ECO:0000313" key="12">
    <source>
        <dbReference type="Proteomes" id="UP000000556"/>
    </source>
</evidence>
<name>Q88K78_PSEPK</name>
<dbReference type="CDD" id="cd18774">
    <property type="entry name" value="PDC2_HK_sensor"/>
    <property type="match status" value="1"/>
</dbReference>
<dbReference type="EC" id="2.7.7.65" evidence="4"/>
<evidence type="ECO:0000313" key="11">
    <source>
        <dbReference type="EMBL" id="AAN68025.1"/>
    </source>
</evidence>
<dbReference type="SMART" id="SM00267">
    <property type="entry name" value="GGDEF"/>
    <property type="match status" value="1"/>
</dbReference>
<dbReference type="GO" id="GO:0005886">
    <property type="term" value="C:plasma membrane"/>
    <property type="evidence" value="ECO:0007669"/>
    <property type="project" value="UniProtKB-SubCell"/>
</dbReference>
<dbReference type="EMBL" id="AE015451">
    <property type="protein sequence ID" value="AAN68025.1"/>
    <property type="molecule type" value="Genomic_DNA"/>
</dbReference>
<dbReference type="OrthoDB" id="9812260at2"/>
<dbReference type="InterPro" id="IPR000160">
    <property type="entry name" value="GGDEF_dom"/>
</dbReference>
<organism evidence="11 12">
    <name type="scientific">Pseudomonas putida (strain ATCC 47054 / DSM 6125 / CFBP 8728 / NCIMB 11950 / KT2440)</name>
    <dbReference type="NCBI Taxonomy" id="160488"/>
    <lineage>
        <taxon>Bacteria</taxon>
        <taxon>Pseudomonadati</taxon>
        <taxon>Pseudomonadota</taxon>
        <taxon>Gammaproteobacteria</taxon>
        <taxon>Pseudomonadales</taxon>
        <taxon>Pseudomonadaceae</taxon>
        <taxon>Pseudomonas</taxon>
    </lineage>
</organism>
<evidence type="ECO:0000259" key="10">
    <source>
        <dbReference type="PROSITE" id="PS50887"/>
    </source>
</evidence>
<feature type="transmembrane region" description="Helical" evidence="9">
    <location>
        <begin position="305"/>
        <end position="328"/>
    </location>
</feature>
<dbReference type="InterPro" id="IPR029787">
    <property type="entry name" value="Nucleotide_cyclase"/>
</dbReference>
<evidence type="ECO:0000256" key="8">
    <source>
        <dbReference type="ARBA" id="ARBA00023136"/>
    </source>
</evidence>
<dbReference type="NCBIfam" id="TIGR00254">
    <property type="entry name" value="GGDEF"/>
    <property type="match status" value="1"/>
</dbReference>
<comment type="subcellular location">
    <subcellularLocation>
        <location evidence="2">Cell inner membrane</location>
    </subcellularLocation>
    <subcellularLocation>
        <location evidence="3">Cell membrane</location>
        <topology evidence="3">Multi-pass membrane protein</topology>
    </subcellularLocation>
</comment>
<evidence type="ECO:0000256" key="1">
    <source>
        <dbReference type="ARBA" id="ARBA00001946"/>
    </source>
</evidence>
<dbReference type="GO" id="GO:1902201">
    <property type="term" value="P:negative regulation of bacterial-type flagellum-dependent cell motility"/>
    <property type="evidence" value="ECO:0007669"/>
    <property type="project" value="TreeGrafter"/>
</dbReference>
<dbReference type="CDD" id="cd18773">
    <property type="entry name" value="PDC1_HK_sensor"/>
    <property type="match status" value="1"/>
</dbReference>
<dbReference type="InterPro" id="IPR050469">
    <property type="entry name" value="Diguanylate_Cyclase"/>
</dbReference>
<keyword evidence="12" id="KW-1185">Reference proteome</keyword>
<evidence type="ECO:0000256" key="2">
    <source>
        <dbReference type="ARBA" id="ARBA00004533"/>
    </source>
</evidence>
<proteinExistence type="predicted"/>
<keyword evidence="8 9" id="KW-0472">Membrane</keyword>
<dbReference type="PhylomeDB" id="Q88K78"/>
<feature type="transmembrane region" description="Helical" evidence="9">
    <location>
        <begin position="36"/>
        <end position="55"/>
    </location>
</feature>
<reference evidence="11 12" key="2">
    <citation type="journal article" date="2016" name="Environ. Microbiol.">
        <title>The revisited genome of Pseudomonas putida KT2440 enlightens its value as a robust metabolic chassis.</title>
        <authorList>
            <person name="Belda E."/>
            <person name="van Heck R.G."/>
            <person name="Lopez-Sanchez M.J."/>
            <person name="Cruveiller S."/>
            <person name="Barbe V."/>
            <person name="Fraser C."/>
            <person name="Klenk H.P."/>
            <person name="Petersen J."/>
            <person name="Morgat A."/>
            <person name="Nikel P.I."/>
            <person name="Vallenet D."/>
            <person name="Rouy Z."/>
            <person name="Sekowska A."/>
            <person name="Martins Dos Santos V.A."/>
            <person name="de Lorenzo V."/>
            <person name="Danchin A."/>
            <person name="Medigue C."/>
        </authorList>
    </citation>
    <scope>NUCLEOTIDE SEQUENCE [LARGE SCALE GENOMIC DNA]</scope>
    <source>
        <strain evidence="12">ATCC 47054 / DSM 6125 / CFBP 8728 / NCIMB 11950 / KT2440</strain>
    </source>
</reference>
<evidence type="ECO:0000256" key="3">
    <source>
        <dbReference type="ARBA" id="ARBA00004651"/>
    </source>
</evidence>